<dbReference type="VEuPathDB" id="FungiDB:T551_00387"/>
<dbReference type="GO" id="GO:1904262">
    <property type="term" value="P:negative regulation of TORC1 signaling"/>
    <property type="evidence" value="ECO:0007669"/>
    <property type="project" value="EnsemblFungi"/>
</dbReference>
<evidence type="ECO:0000256" key="7">
    <source>
        <dbReference type="SAM" id="Coils"/>
    </source>
</evidence>
<accession>A0A0W4ZV90</accession>
<dbReference type="InterPro" id="IPR036388">
    <property type="entry name" value="WH-like_DNA-bd_sf"/>
</dbReference>
<organism evidence="9 10">
    <name type="scientific">Pneumocystis jirovecii (strain RU7)</name>
    <name type="common">Human pneumocystis pneumonia agent</name>
    <dbReference type="NCBI Taxonomy" id="1408657"/>
    <lineage>
        <taxon>Eukaryota</taxon>
        <taxon>Fungi</taxon>
        <taxon>Dikarya</taxon>
        <taxon>Ascomycota</taxon>
        <taxon>Taphrinomycotina</taxon>
        <taxon>Pneumocystomycetes</taxon>
        <taxon>Pneumocystaceae</taxon>
        <taxon>Pneumocystis</taxon>
    </lineage>
</organism>
<keyword evidence="7" id="KW-0175">Coiled coil</keyword>
<evidence type="ECO:0000313" key="10">
    <source>
        <dbReference type="Proteomes" id="UP000053447"/>
    </source>
</evidence>
<dbReference type="STRING" id="1408657.A0A0W4ZV90"/>
<feature type="domain" description="DEP" evidence="8">
    <location>
        <begin position="1095"/>
        <end position="1170"/>
    </location>
</feature>
<comment type="subcellular location">
    <subcellularLocation>
        <location evidence="1">Vacuole membrane</location>
        <topology evidence="1">Peripheral membrane protein</topology>
    </subcellularLocation>
</comment>
<keyword evidence="5" id="KW-0926">Vacuole</keyword>
<dbReference type="Proteomes" id="UP000053447">
    <property type="component" value="Unassembled WGS sequence"/>
</dbReference>
<dbReference type="InterPro" id="IPR048255">
    <property type="entry name" value="IML1_N"/>
</dbReference>
<dbReference type="RefSeq" id="XP_018230988.1">
    <property type="nucleotide sequence ID" value="XM_018372654.1"/>
</dbReference>
<dbReference type="CDD" id="cd04449">
    <property type="entry name" value="DEP_DEPDC5-like"/>
    <property type="match status" value="1"/>
</dbReference>
<name>A0A0W4ZV90_PNEJ7</name>
<dbReference type="GO" id="GO:1990130">
    <property type="term" value="C:GATOR1 complex"/>
    <property type="evidence" value="ECO:0007669"/>
    <property type="project" value="EnsemblFungi"/>
</dbReference>
<dbReference type="SMART" id="SM00049">
    <property type="entry name" value="DEP"/>
    <property type="match status" value="1"/>
</dbReference>
<dbReference type="GeneID" id="28938909"/>
<evidence type="ECO:0000259" key="8">
    <source>
        <dbReference type="PROSITE" id="PS50186"/>
    </source>
</evidence>
<evidence type="ECO:0000256" key="3">
    <source>
        <dbReference type="ARBA" id="ARBA00018529"/>
    </source>
</evidence>
<protein>
    <recommendedName>
        <fullName evidence="3">Vacuolar membrane-associated protein IML1</fullName>
    </recommendedName>
    <alternativeName>
        <fullName evidence="4">Vacuolar membrane-associated protein iml1</fullName>
    </alternativeName>
</protein>
<evidence type="ECO:0000256" key="5">
    <source>
        <dbReference type="ARBA" id="ARBA00022554"/>
    </source>
</evidence>
<dbReference type="PANTHER" id="PTHR13179">
    <property type="entry name" value="DEP DOMAIN CONTAINING PROTEIN 5"/>
    <property type="match status" value="1"/>
</dbReference>
<dbReference type="GO" id="GO:0005096">
    <property type="term" value="F:GTPase activator activity"/>
    <property type="evidence" value="ECO:0007669"/>
    <property type="project" value="EnsemblFungi"/>
</dbReference>
<dbReference type="GO" id="GO:0035556">
    <property type="term" value="P:intracellular signal transduction"/>
    <property type="evidence" value="ECO:0007669"/>
    <property type="project" value="InterPro"/>
</dbReference>
<gene>
    <name evidence="9" type="ORF">T551_00387</name>
</gene>
<dbReference type="Pfam" id="PF24438">
    <property type="entry name" value="IML1_N_fung"/>
    <property type="match status" value="1"/>
</dbReference>
<reference evidence="10" key="1">
    <citation type="journal article" date="2016" name="Nat. Commun.">
        <title>Genome analysis of three Pneumocystis species reveals adaptation mechanisms to life exclusively in mammalian hosts.</title>
        <authorList>
            <person name="Ma L."/>
            <person name="Chen Z."/>
            <person name="Huang D.W."/>
            <person name="Kutty G."/>
            <person name="Ishihara M."/>
            <person name="Wang H."/>
            <person name="Abouelleil A."/>
            <person name="Bishop L."/>
            <person name="Davey E."/>
            <person name="Deng R."/>
            <person name="Deng X."/>
            <person name="Fan L."/>
            <person name="Fantoni G."/>
            <person name="Fitzgerald M."/>
            <person name="Gogineni E."/>
            <person name="Goldberg J.M."/>
            <person name="Handley G."/>
            <person name="Hu X."/>
            <person name="Huber C."/>
            <person name="Jiao X."/>
            <person name="Jones K."/>
            <person name="Levin J.Z."/>
            <person name="Liu Y."/>
            <person name="Macdonald P."/>
            <person name="Melnikov A."/>
            <person name="Raley C."/>
            <person name="Sassi M."/>
            <person name="Sherman B.T."/>
            <person name="Song X."/>
            <person name="Sykes S."/>
            <person name="Tran B."/>
            <person name="Walsh L."/>
            <person name="Xia Y."/>
            <person name="Yang J."/>
            <person name="Young S."/>
            <person name="Zeng Q."/>
            <person name="Zheng X."/>
            <person name="Stephens R."/>
            <person name="Nusbaum C."/>
            <person name="Birren B.W."/>
            <person name="Azadi P."/>
            <person name="Lempicki R.A."/>
            <person name="Cuomo C.A."/>
            <person name="Kovacs J.A."/>
        </authorList>
    </citation>
    <scope>NUCLEOTIDE SEQUENCE [LARGE SCALE GENOMIC DNA]</scope>
    <source>
        <strain evidence="10">RU7</strain>
    </source>
</reference>
<dbReference type="GO" id="GO:0010508">
    <property type="term" value="P:positive regulation of autophagy"/>
    <property type="evidence" value="ECO:0007669"/>
    <property type="project" value="EnsemblFungi"/>
</dbReference>
<dbReference type="InterPro" id="IPR057068">
    <property type="entry name" value="IML1_N_fung"/>
</dbReference>
<evidence type="ECO:0000313" key="9">
    <source>
        <dbReference type="EMBL" id="KTW32296.1"/>
    </source>
</evidence>
<dbReference type="eggNOG" id="KOG3572">
    <property type="taxonomic scope" value="Eukaryota"/>
</dbReference>
<dbReference type="InterPro" id="IPR027244">
    <property type="entry name" value="IML1"/>
</dbReference>
<dbReference type="InterPro" id="IPR000591">
    <property type="entry name" value="DEP_dom"/>
</dbReference>
<dbReference type="PROSITE" id="PS50186">
    <property type="entry name" value="DEP"/>
    <property type="match status" value="1"/>
</dbReference>
<dbReference type="Gene3D" id="1.10.10.10">
    <property type="entry name" value="Winged helix-like DNA-binding domain superfamily/Winged helix DNA-binding domain"/>
    <property type="match status" value="1"/>
</dbReference>
<dbReference type="InterPro" id="IPR036390">
    <property type="entry name" value="WH_DNA-bd_sf"/>
</dbReference>
<dbReference type="Pfam" id="PF19418">
    <property type="entry name" value="DEPDC5_CTD"/>
    <property type="match status" value="1"/>
</dbReference>
<evidence type="ECO:0000256" key="2">
    <source>
        <dbReference type="ARBA" id="ARBA00005643"/>
    </source>
</evidence>
<comment type="caution">
    <text evidence="9">The sequence shown here is derived from an EMBL/GenBank/DDBJ whole genome shotgun (WGS) entry which is preliminary data.</text>
</comment>
<dbReference type="GO" id="GO:0000329">
    <property type="term" value="C:fungal-type vacuole membrane"/>
    <property type="evidence" value="ECO:0007669"/>
    <property type="project" value="EnsemblFungi"/>
</dbReference>
<evidence type="ECO:0000256" key="6">
    <source>
        <dbReference type="ARBA" id="ARBA00023136"/>
    </source>
</evidence>
<dbReference type="PANTHER" id="PTHR13179:SF8">
    <property type="entry name" value="GATOR COMPLEX PROTEIN DEPDC5"/>
    <property type="match status" value="1"/>
</dbReference>
<dbReference type="OrthoDB" id="39497at2759"/>
<feature type="coiled-coil region" evidence="7">
    <location>
        <begin position="297"/>
        <end position="324"/>
    </location>
</feature>
<dbReference type="Pfam" id="PF12257">
    <property type="entry name" value="IML1"/>
    <property type="match status" value="1"/>
</dbReference>
<comment type="similarity">
    <text evidence="2">Belongs to the IML1 family.</text>
</comment>
<sequence length="1468" mass="170976">MSGAILTLWVHDTSFSNHDVIINDDLVPGLSAGDAIEIRQTNQELSPRMVETGGKYGINRNQRRIFVIPTFLEGDLKKKQSNLQISISTTVSTTFGLRNRIYVRVTVVKEKESISADHIVIYFKDQYISRSDMWNLSRDLQGKCIWKGEKILFAGSLRAEIREIWINGKKKCSAYVSTKTKPIFRSESARYFLFLQMSKEMWEFEEDGELFFDKAVDGFLPELFKRWKNMGTHHSVTIILFTRIYYENTGSFNLPQSQEYHCSSRIQKITRNYKDYYETCPEYSLDFFKIVVNNLSSNECMSTISELKQELQKFKRDIMTHKKVNELYQENTDLAFASMSYALQGNVLEAINIVTKQLCNDYIDYDLLKTGTSIIIVTPGTGHFEVDEKMLEITAENLINNGIGIDFICLSKPPLHIVPLFKYKKKSNKTNNSQDKEDLMIQSSQNLNSNSSSYNKNFFNCLKQYDSWIYAIPYFCQINYWNYKTKKQNTFVPSCKMHELQMMGIMENEVSKIAIEYLPEVNSFDNENEISFYCEKYDENVFKINKKVDSFLNIGNLDQHNEKLIKNQGFIQKNGSENIAFLNKNIKNKEKNFKESNQSYTEHKKTSNFVSKAHTLSKKYLIQNLSNMGDLFNNQYLKSVPSTTSISSLSALVRLSSKKTTIKNKELERNEADSHVAQNSSLCFHTSEPRFLDSKKDFTKNKSSTNILKQSEKNSTIRMPFSSEKFQKFKLKKNPPWHIIQYPSNPLCNHPPSDVYYRRWKDVHTKQINMKKINWPSICSPASLPLSTEYFPSAEELQEFYQDYTYTITIDPEKVNFDQKSLLIELVNLRLDQGFQIVIGNSVLADDPNQIVLSQKNSVVSKLNKKNILDGPLDIFNKTIYLTLGDCQFHKITCDFSGHNIEVKRYVKKYNPIETLDYKYHSWLSFDNGYELRNISFFSHSYESQNWNYADQLIAGQEDNLNDSIKYWRYRYIFVPMDIKPTPVQQILTYSNTNTLDLLNDEEIRILGILKIYELIKKGDYFNLTEKDKVKHVPGKDSNHLDLIFTTLNTSAFIIQELENFDSDYNFQSKENSITNEKLKMSDAKLSNIAQEIQGPKGIKFQDRRWHLKLHENCFIGMDLVTWLVDNFSDISTREEAVYYGNELLSKGLFEHVNKIHQFLDGYFFYRLKPEYSPSKTSKSWFGTRKVTPVNAVSENSSRSDSIIISNNLTPVVTGKLPRIELSKYLIYDVDPQKQSYRPECIRLHYDKIYNPKTCYHIHVEWVNTTSRLVENTIQFWRRVAEKYGLKLVEVPIDEAYKNSDNNPLQSAISIKLALSPPPIPQSMKSDQDLASDPNFWCILLLKKFDFILDFESIDRFPKSIDVIYSWGKLYKYSQYIHKSGAALAQIKNDNTILWLTNQLYLSRIGSMTSVSNQFNMESQRTFKDLTLELNKLCIDFIKFCSDKASLGSFYEEILTKYTPKQIIKDFE</sequence>
<evidence type="ECO:0000256" key="1">
    <source>
        <dbReference type="ARBA" id="ARBA00004148"/>
    </source>
</evidence>
<evidence type="ECO:0000256" key="4">
    <source>
        <dbReference type="ARBA" id="ARBA00021881"/>
    </source>
</evidence>
<dbReference type="SUPFAM" id="SSF46785">
    <property type="entry name" value="Winged helix' DNA-binding domain"/>
    <property type="match status" value="1"/>
</dbReference>
<dbReference type="EMBL" id="LFWA01000002">
    <property type="protein sequence ID" value="KTW32296.1"/>
    <property type="molecule type" value="Genomic_DNA"/>
</dbReference>
<keyword evidence="6" id="KW-0472">Membrane</keyword>
<dbReference type="InterPro" id="IPR045838">
    <property type="entry name" value="DEPDC5_CTD"/>
</dbReference>
<dbReference type="Pfam" id="PF00610">
    <property type="entry name" value="DEP"/>
    <property type="match status" value="1"/>
</dbReference>
<proteinExistence type="inferred from homology"/>
<keyword evidence="10" id="KW-1185">Reference proteome</keyword>